<comment type="caution">
    <text evidence="2">The sequence shown here is derived from an EMBL/GenBank/DDBJ whole genome shotgun (WGS) entry which is preliminary data.</text>
</comment>
<keyword evidence="1" id="KW-0472">Membrane</keyword>
<evidence type="ECO:0000313" key="3">
    <source>
        <dbReference type="Proteomes" id="UP000460412"/>
    </source>
</evidence>
<protein>
    <submittedName>
        <fullName evidence="2">Uncharacterized protein</fullName>
    </submittedName>
</protein>
<keyword evidence="1" id="KW-0812">Transmembrane</keyword>
<dbReference type="AlphaFoldDB" id="A0A7X3MJX5"/>
<dbReference type="Proteomes" id="UP000460412">
    <property type="component" value="Unassembled WGS sequence"/>
</dbReference>
<gene>
    <name evidence="2" type="ORF">GN277_20430</name>
</gene>
<evidence type="ECO:0000313" key="2">
    <source>
        <dbReference type="EMBL" id="MXP77630.1"/>
    </source>
</evidence>
<proteinExistence type="predicted"/>
<accession>A0A7X3MJX5</accession>
<organism evidence="2 3">
    <name type="scientific">Sporofaciens musculi</name>
    <dbReference type="NCBI Taxonomy" id="2681861"/>
    <lineage>
        <taxon>Bacteria</taxon>
        <taxon>Bacillati</taxon>
        <taxon>Bacillota</taxon>
        <taxon>Clostridia</taxon>
        <taxon>Lachnospirales</taxon>
        <taxon>Lachnospiraceae</taxon>
        <taxon>Sporofaciens</taxon>
    </lineage>
</organism>
<evidence type="ECO:0000256" key="1">
    <source>
        <dbReference type="SAM" id="Phobius"/>
    </source>
</evidence>
<reference evidence="2 3" key="1">
    <citation type="submission" date="2019-12" db="EMBL/GenBank/DDBJ databases">
        <title>Sporaefaciens musculi gen. nov., sp. nov., a novel bacterium isolated from the caecum of an obese mouse.</title>
        <authorList>
            <person name="Rasmussen T.S."/>
            <person name="Streidl T."/>
            <person name="Hitch T.C.A."/>
            <person name="Wortmann E."/>
            <person name="Deptula P."/>
            <person name="Hansen M."/>
            <person name="Nielsen D.S."/>
            <person name="Clavel T."/>
            <person name="Vogensen F.K."/>
        </authorList>
    </citation>
    <scope>NUCLEOTIDE SEQUENCE [LARGE SCALE GENOMIC DNA]</scope>
    <source>
        <strain evidence="2 3">WCA-9-b2</strain>
    </source>
</reference>
<dbReference type="EMBL" id="WUQX01000001">
    <property type="protein sequence ID" value="MXP77630.1"/>
    <property type="molecule type" value="Genomic_DNA"/>
</dbReference>
<name>A0A7X3MJX5_9FIRM</name>
<keyword evidence="3" id="KW-1185">Reference proteome</keyword>
<keyword evidence="1" id="KW-1133">Transmembrane helix</keyword>
<sequence length="160" mass="17748">MKYNEKQIFRKSSIDRVSSPEQLNDYIRVSNPSVWMILAAVIVLLAGVCVWGIFGRLESKILSAGTSENGIFICYVTEEDADKVKTGMLVKVNGNDFAVSEIAERPIAVNADMDPYLIHLGGFSEGEWMYEVIADVDIPDGTYKTEIVTESVSPMSFILN</sequence>
<feature type="transmembrane region" description="Helical" evidence="1">
    <location>
        <begin position="34"/>
        <end position="54"/>
    </location>
</feature>
<dbReference type="RefSeq" id="WP_159753094.1">
    <property type="nucleotide sequence ID" value="NZ_WUQX01000001.1"/>
</dbReference>